<dbReference type="InterPro" id="IPR009057">
    <property type="entry name" value="Homeodomain-like_sf"/>
</dbReference>
<dbReference type="EMBL" id="CP044016">
    <property type="protein sequence ID" value="QES88352.1"/>
    <property type="molecule type" value="Genomic_DNA"/>
</dbReference>
<evidence type="ECO:0000259" key="4">
    <source>
        <dbReference type="PROSITE" id="PS01124"/>
    </source>
</evidence>
<dbReference type="Gene3D" id="1.10.10.60">
    <property type="entry name" value="Homeodomain-like"/>
    <property type="match status" value="1"/>
</dbReference>
<protein>
    <submittedName>
        <fullName evidence="5">Helix-turn-helix transcriptional regulator</fullName>
    </submittedName>
</protein>
<dbReference type="OrthoDB" id="629929at2"/>
<dbReference type="SUPFAM" id="SSF51215">
    <property type="entry name" value="Regulatory protein AraC"/>
    <property type="match status" value="1"/>
</dbReference>
<name>A0A5P2G3F9_9BACT</name>
<dbReference type="Pfam" id="PF12833">
    <property type="entry name" value="HTH_18"/>
    <property type="match status" value="1"/>
</dbReference>
<dbReference type="InterPro" id="IPR018060">
    <property type="entry name" value="HTH_AraC"/>
</dbReference>
<dbReference type="PANTHER" id="PTHR43280:SF32">
    <property type="entry name" value="TRANSCRIPTIONAL REGULATORY PROTEIN"/>
    <property type="match status" value="1"/>
</dbReference>
<evidence type="ECO:0000313" key="6">
    <source>
        <dbReference type="Proteomes" id="UP000292424"/>
    </source>
</evidence>
<evidence type="ECO:0000256" key="2">
    <source>
        <dbReference type="ARBA" id="ARBA00023125"/>
    </source>
</evidence>
<feature type="domain" description="HTH araC/xylS-type" evidence="4">
    <location>
        <begin position="193"/>
        <end position="298"/>
    </location>
</feature>
<dbReference type="Proteomes" id="UP000292424">
    <property type="component" value="Chromosome"/>
</dbReference>
<accession>A0A5P2G3F9</accession>
<dbReference type="KEGG" id="arac:E0W69_006650"/>
<dbReference type="SMART" id="SM00342">
    <property type="entry name" value="HTH_ARAC"/>
    <property type="match status" value="1"/>
</dbReference>
<keyword evidence="3" id="KW-0804">Transcription</keyword>
<reference evidence="5 6" key="1">
    <citation type="submission" date="2019-09" db="EMBL/GenBank/DDBJ databases">
        <title>Complete genome sequence of Arachidicoccus sp. B3-10 isolated from apple orchard soil.</title>
        <authorList>
            <person name="Kim H.S."/>
            <person name="Han K.-I."/>
            <person name="Suh M.K."/>
            <person name="Lee K.C."/>
            <person name="Eom M.K."/>
            <person name="Kim J.-S."/>
            <person name="Kang S.W."/>
            <person name="Sin Y."/>
            <person name="Lee J.-S."/>
        </authorList>
    </citation>
    <scope>NUCLEOTIDE SEQUENCE [LARGE SCALE GENOMIC DNA]</scope>
    <source>
        <strain evidence="5 6">B3-10</strain>
    </source>
</reference>
<dbReference type="RefSeq" id="WP_131329240.1">
    <property type="nucleotide sequence ID" value="NZ_CP044016.1"/>
</dbReference>
<keyword evidence="6" id="KW-1185">Reference proteome</keyword>
<sequence length="298" mass="34869">MINIESLEEFYKSKLISIPEKLKNGIGHFDVVPFSLDANCAIKPIPYRFRQYLKIGLMFGQYKLHFSDKTYEIRKNALVFTNSEVPYSWVPIGSNQYGFFCLFTESFFHHFGEPKKYSVFQPNGIPVVELSDNDADKIKQIFEEMITEWRSDNIHKYDKMRISVFEMLLAAEKLLPKELKSVYYSNASQKIASQFLELLERQFSDEIEGPILLRSANDFAENISVHVNHLNKALKEVLHKSTSEIIQERILVEAKILLKQTQKDVSEIAFELGFKENTHFHNFFKKQTLMTPTQYRLN</sequence>
<dbReference type="SUPFAM" id="SSF46689">
    <property type="entry name" value="Homeodomain-like"/>
    <property type="match status" value="1"/>
</dbReference>
<dbReference type="GO" id="GO:0043565">
    <property type="term" value="F:sequence-specific DNA binding"/>
    <property type="evidence" value="ECO:0007669"/>
    <property type="project" value="InterPro"/>
</dbReference>
<evidence type="ECO:0000256" key="1">
    <source>
        <dbReference type="ARBA" id="ARBA00023015"/>
    </source>
</evidence>
<gene>
    <name evidence="5" type="ORF">E0W69_006650</name>
</gene>
<dbReference type="GO" id="GO:0003700">
    <property type="term" value="F:DNA-binding transcription factor activity"/>
    <property type="evidence" value="ECO:0007669"/>
    <property type="project" value="InterPro"/>
</dbReference>
<dbReference type="PANTHER" id="PTHR43280">
    <property type="entry name" value="ARAC-FAMILY TRANSCRIPTIONAL REGULATOR"/>
    <property type="match status" value="1"/>
</dbReference>
<dbReference type="InterPro" id="IPR037923">
    <property type="entry name" value="HTH-like"/>
</dbReference>
<dbReference type="PRINTS" id="PR00032">
    <property type="entry name" value="HTHARAC"/>
</dbReference>
<evidence type="ECO:0000313" key="5">
    <source>
        <dbReference type="EMBL" id="QES88352.1"/>
    </source>
</evidence>
<dbReference type="AlphaFoldDB" id="A0A5P2G3F9"/>
<dbReference type="PROSITE" id="PS01124">
    <property type="entry name" value="HTH_ARAC_FAMILY_2"/>
    <property type="match status" value="1"/>
</dbReference>
<proteinExistence type="predicted"/>
<organism evidence="5 6">
    <name type="scientific">Rhizosphaericola mali</name>
    <dbReference type="NCBI Taxonomy" id="2545455"/>
    <lineage>
        <taxon>Bacteria</taxon>
        <taxon>Pseudomonadati</taxon>
        <taxon>Bacteroidota</taxon>
        <taxon>Chitinophagia</taxon>
        <taxon>Chitinophagales</taxon>
        <taxon>Chitinophagaceae</taxon>
        <taxon>Rhizosphaericola</taxon>
    </lineage>
</organism>
<keyword evidence="2" id="KW-0238">DNA-binding</keyword>
<dbReference type="InterPro" id="IPR020449">
    <property type="entry name" value="Tscrpt_reg_AraC-type_HTH"/>
</dbReference>
<keyword evidence="1" id="KW-0805">Transcription regulation</keyword>
<evidence type="ECO:0000256" key="3">
    <source>
        <dbReference type="ARBA" id="ARBA00023163"/>
    </source>
</evidence>